<evidence type="ECO:0000313" key="4">
    <source>
        <dbReference type="Proteomes" id="UP001265550"/>
    </source>
</evidence>
<accession>A0ABU1V866</accession>
<reference evidence="3 4" key="1">
    <citation type="submission" date="2023-07" db="EMBL/GenBank/DDBJ databases">
        <title>Sorghum-associated microbial communities from plants grown in Nebraska, USA.</title>
        <authorList>
            <person name="Schachtman D."/>
        </authorList>
    </citation>
    <scope>NUCLEOTIDE SEQUENCE [LARGE SCALE GENOMIC DNA]</scope>
    <source>
        <strain evidence="3 4">BE240</strain>
    </source>
</reference>
<dbReference type="PIRSF" id="PIRSF017082">
    <property type="entry name" value="YflP"/>
    <property type="match status" value="1"/>
</dbReference>
<dbReference type="PANTHER" id="PTHR42928">
    <property type="entry name" value="TRICARBOXYLATE-BINDING PROTEIN"/>
    <property type="match status" value="1"/>
</dbReference>
<dbReference type="Gene3D" id="3.40.190.10">
    <property type="entry name" value="Periplasmic binding protein-like II"/>
    <property type="match status" value="1"/>
</dbReference>
<comment type="similarity">
    <text evidence="1">Belongs to the UPF0065 (bug) family.</text>
</comment>
<gene>
    <name evidence="3" type="ORF">J2X09_001387</name>
</gene>
<dbReference type="SUPFAM" id="SSF53850">
    <property type="entry name" value="Periplasmic binding protein-like II"/>
    <property type="match status" value="1"/>
</dbReference>
<sequence length="325" mass="33727">MNNSLFNRRRAVLALAGALAVPTAMAQASLTARPITFVVPFAAGSATDILARALGQSVSEQTGQPVVVDNKAGASGMIAAQAVASAPKDGHTVLITTNTTHAANQHLYKKLSYDPVKDFAAITGIGKGGQIMIVRADAPYKTVADVLAAAKATPGKLSFGSGSSSSRVAGELFQQLANVNILHVPYRSNPMGITDLLGGQITMMFTDASTGMPQITTGKVRALGVTASKRMAALPDVPTIAEAGVKGYDMGYWFAAYAPAGTPAPVVARLNELLHKAIESQGVRQFFANSGGEVFPTSPADLVKFQASETELWGRVIKAAGIEAE</sequence>
<name>A0ABU1V866_9BURK</name>
<protein>
    <submittedName>
        <fullName evidence="3">Tripartite-type tricarboxylate transporter receptor subunit TctC</fullName>
    </submittedName>
</protein>
<evidence type="ECO:0000313" key="3">
    <source>
        <dbReference type="EMBL" id="MDR7093655.1"/>
    </source>
</evidence>
<dbReference type="CDD" id="cd07012">
    <property type="entry name" value="PBP2_Bug_TTT"/>
    <property type="match status" value="1"/>
</dbReference>
<feature type="signal peptide" evidence="2">
    <location>
        <begin position="1"/>
        <end position="26"/>
    </location>
</feature>
<organism evidence="3 4">
    <name type="scientific">Hydrogenophaga laconesensis</name>
    <dbReference type="NCBI Taxonomy" id="1805971"/>
    <lineage>
        <taxon>Bacteria</taxon>
        <taxon>Pseudomonadati</taxon>
        <taxon>Pseudomonadota</taxon>
        <taxon>Betaproteobacteria</taxon>
        <taxon>Burkholderiales</taxon>
        <taxon>Comamonadaceae</taxon>
        <taxon>Hydrogenophaga</taxon>
    </lineage>
</organism>
<evidence type="ECO:0000256" key="1">
    <source>
        <dbReference type="ARBA" id="ARBA00006987"/>
    </source>
</evidence>
<comment type="caution">
    <text evidence="3">The sequence shown here is derived from an EMBL/GenBank/DDBJ whole genome shotgun (WGS) entry which is preliminary data.</text>
</comment>
<dbReference type="Pfam" id="PF03401">
    <property type="entry name" value="TctC"/>
    <property type="match status" value="1"/>
</dbReference>
<dbReference type="InterPro" id="IPR042100">
    <property type="entry name" value="Bug_dom1"/>
</dbReference>
<keyword evidence="3" id="KW-0675">Receptor</keyword>
<dbReference type="PANTHER" id="PTHR42928:SF5">
    <property type="entry name" value="BLR1237 PROTEIN"/>
    <property type="match status" value="1"/>
</dbReference>
<dbReference type="EMBL" id="JAVDWE010000003">
    <property type="protein sequence ID" value="MDR7093655.1"/>
    <property type="molecule type" value="Genomic_DNA"/>
</dbReference>
<dbReference type="RefSeq" id="WP_204732468.1">
    <property type="nucleotide sequence ID" value="NZ_JAVDWE010000003.1"/>
</dbReference>
<keyword evidence="4" id="KW-1185">Reference proteome</keyword>
<evidence type="ECO:0000256" key="2">
    <source>
        <dbReference type="SAM" id="SignalP"/>
    </source>
</evidence>
<dbReference type="Gene3D" id="3.40.190.150">
    <property type="entry name" value="Bordetella uptake gene, domain 1"/>
    <property type="match status" value="1"/>
</dbReference>
<dbReference type="InterPro" id="IPR005064">
    <property type="entry name" value="BUG"/>
</dbReference>
<dbReference type="Proteomes" id="UP001265550">
    <property type="component" value="Unassembled WGS sequence"/>
</dbReference>
<proteinExistence type="inferred from homology"/>
<keyword evidence="2" id="KW-0732">Signal</keyword>
<feature type="chain" id="PRO_5046707071" evidence="2">
    <location>
        <begin position="27"/>
        <end position="325"/>
    </location>
</feature>